<dbReference type="Proteomes" id="UP000014074">
    <property type="component" value="Unassembled WGS sequence"/>
</dbReference>
<dbReference type="Pfam" id="PF00171">
    <property type="entry name" value="Aldedh"/>
    <property type="match status" value="2"/>
</dbReference>
<gene>
    <name evidence="4" type="ORF">UCRPA7_3302</name>
</gene>
<feature type="domain" description="Aldehyde dehydrogenase" evidence="3">
    <location>
        <begin position="151"/>
        <end position="259"/>
    </location>
</feature>
<keyword evidence="5" id="KW-1185">Reference proteome</keyword>
<comment type="similarity">
    <text evidence="1">Belongs to the aldehyde dehydrogenase family.</text>
</comment>
<dbReference type="GO" id="GO:0016620">
    <property type="term" value="F:oxidoreductase activity, acting on the aldehyde or oxo group of donors, NAD or NADP as acceptor"/>
    <property type="evidence" value="ECO:0007669"/>
    <property type="project" value="InterPro"/>
</dbReference>
<dbReference type="PANTHER" id="PTHR42986">
    <property type="entry name" value="BENZALDEHYDE DEHYDROGENASE YFMT"/>
    <property type="match status" value="1"/>
</dbReference>
<dbReference type="EMBL" id="KB933041">
    <property type="protein sequence ID" value="EOO01142.1"/>
    <property type="molecule type" value="Genomic_DNA"/>
</dbReference>
<dbReference type="Gene3D" id="3.40.605.10">
    <property type="entry name" value="Aldehyde Dehydrogenase, Chain A, domain 1"/>
    <property type="match status" value="2"/>
</dbReference>
<dbReference type="InterPro" id="IPR015590">
    <property type="entry name" value="Aldehyde_DH_dom"/>
</dbReference>
<dbReference type="InterPro" id="IPR016162">
    <property type="entry name" value="Ald_DH_N"/>
</dbReference>
<reference evidence="5" key="1">
    <citation type="journal article" date="2013" name="Genome Announc.">
        <title>Draft genome sequence of the ascomycete Phaeoacremonium aleophilum strain UCR-PA7, a causal agent of the esca disease complex in grapevines.</title>
        <authorList>
            <person name="Blanco-Ulate B."/>
            <person name="Rolshausen P."/>
            <person name="Cantu D."/>
        </authorList>
    </citation>
    <scope>NUCLEOTIDE SEQUENCE [LARGE SCALE GENOMIC DNA]</scope>
    <source>
        <strain evidence="5">UCR-PA7</strain>
    </source>
</reference>
<evidence type="ECO:0000256" key="1">
    <source>
        <dbReference type="ARBA" id="ARBA00009986"/>
    </source>
</evidence>
<dbReference type="HOGENOM" id="CLU_005391_1_0_1"/>
<evidence type="ECO:0000313" key="4">
    <source>
        <dbReference type="EMBL" id="EOO01142.1"/>
    </source>
</evidence>
<protein>
    <submittedName>
        <fullName evidence="4">Putative salicylaldehyde dehydrogenase protein</fullName>
    </submittedName>
</protein>
<dbReference type="InterPro" id="IPR016163">
    <property type="entry name" value="Ald_DH_C"/>
</dbReference>
<proteinExistence type="inferred from homology"/>
<dbReference type="PANTHER" id="PTHR42986:SF1">
    <property type="entry name" value="BENZALDEHYDE DEHYDROGENASE YFMT"/>
    <property type="match status" value="1"/>
</dbReference>
<dbReference type="SUPFAM" id="SSF53720">
    <property type="entry name" value="ALDH-like"/>
    <property type="match status" value="1"/>
</dbReference>
<dbReference type="InterPro" id="IPR016161">
    <property type="entry name" value="Ald_DH/histidinol_DH"/>
</dbReference>
<dbReference type="Gene3D" id="3.40.309.10">
    <property type="entry name" value="Aldehyde Dehydrogenase, Chain A, domain 2"/>
    <property type="match status" value="2"/>
</dbReference>
<dbReference type="KEGG" id="tmn:UCRPA7_3302"/>
<dbReference type="eggNOG" id="KOG2450">
    <property type="taxonomic scope" value="Eukaryota"/>
</dbReference>
<evidence type="ECO:0000313" key="5">
    <source>
        <dbReference type="Proteomes" id="UP000014074"/>
    </source>
</evidence>
<name>R8BP77_PHAM7</name>
<accession>R8BP77</accession>
<dbReference type="GeneID" id="19323638"/>
<dbReference type="AlphaFoldDB" id="R8BP77"/>
<feature type="domain" description="Aldehyde dehydrogenase" evidence="3">
    <location>
        <begin position="9"/>
        <end position="142"/>
    </location>
</feature>
<dbReference type="OrthoDB" id="310895at2759"/>
<organism evidence="4 5">
    <name type="scientific">Phaeoacremonium minimum (strain UCR-PA7)</name>
    <name type="common">Esca disease fungus</name>
    <name type="synonym">Togninia minima</name>
    <dbReference type="NCBI Taxonomy" id="1286976"/>
    <lineage>
        <taxon>Eukaryota</taxon>
        <taxon>Fungi</taxon>
        <taxon>Dikarya</taxon>
        <taxon>Ascomycota</taxon>
        <taxon>Pezizomycotina</taxon>
        <taxon>Sordariomycetes</taxon>
        <taxon>Sordariomycetidae</taxon>
        <taxon>Togniniales</taxon>
        <taxon>Togniniaceae</taxon>
        <taxon>Phaeoacremonium</taxon>
    </lineage>
</organism>
<evidence type="ECO:0000259" key="3">
    <source>
        <dbReference type="Pfam" id="PF00171"/>
    </source>
</evidence>
<sequence length="275" mass="29344">MLLNYLRSEPIQDAGLPAGVLNIVQHSRDDAEVVVDALISDNRIRKVNFTGSTAVGRIIAAKAAQYGKPALLELGGKCPLIVLKDADLDKAAQAAAFGAFEHHGQICMSTERIIVDETVVNDFAAKLFDIVKKTTVHPGASPSNVSKVASLVSDALSQDMKIWGMETFGPVAVLVAFKSVKEAIELANDSEYGLSASIFTADIAKAIAIAKLLDSGAVHINSTTVHDEAHMPHGGTKASGWGRFGVPWGFAEFTQIKTISIPTYDADEFQLVKKI</sequence>
<dbReference type="RefSeq" id="XP_007914120.1">
    <property type="nucleotide sequence ID" value="XM_007915929.1"/>
</dbReference>
<evidence type="ECO:0000256" key="2">
    <source>
        <dbReference type="ARBA" id="ARBA00023027"/>
    </source>
</evidence>
<keyword evidence="2" id="KW-0520">NAD</keyword>